<name>A0AAN7MFF0_TRANT</name>
<comment type="caution">
    <text evidence="1">The sequence shown here is derived from an EMBL/GenBank/DDBJ whole genome shotgun (WGS) entry which is preliminary data.</text>
</comment>
<proteinExistence type="predicted"/>
<dbReference type="AlphaFoldDB" id="A0AAN7MFF0"/>
<dbReference type="Proteomes" id="UP001346149">
    <property type="component" value="Unassembled WGS sequence"/>
</dbReference>
<gene>
    <name evidence="1" type="ORF">SAY86_013225</name>
</gene>
<evidence type="ECO:0000313" key="2">
    <source>
        <dbReference type="Proteomes" id="UP001346149"/>
    </source>
</evidence>
<dbReference type="EMBL" id="JAXQNO010000007">
    <property type="protein sequence ID" value="KAK4795231.1"/>
    <property type="molecule type" value="Genomic_DNA"/>
</dbReference>
<protein>
    <submittedName>
        <fullName evidence="1">Uncharacterized protein</fullName>
    </submittedName>
</protein>
<reference evidence="1 2" key="1">
    <citation type="journal article" date="2023" name="Hortic Res">
        <title>Pangenome of water caltrop reveals structural variations and asymmetric subgenome divergence after allopolyploidization.</title>
        <authorList>
            <person name="Zhang X."/>
            <person name="Chen Y."/>
            <person name="Wang L."/>
            <person name="Yuan Y."/>
            <person name="Fang M."/>
            <person name="Shi L."/>
            <person name="Lu R."/>
            <person name="Comes H.P."/>
            <person name="Ma Y."/>
            <person name="Chen Y."/>
            <person name="Huang G."/>
            <person name="Zhou Y."/>
            <person name="Zheng Z."/>
            <person name="Qiu Y."/>
        </authorList>
    </citation>
    <scope>NUCLEOTIDE SEQUENCE [LARGE SCALE GENOMIC DNA]</scope>
    <source>
        <strain evidence="1">F231</strain>
    </source>
</reference>
<organism evidence="1 2">
    <name type="scientific">Trapa natans</name>
    <name type="common">Water chestnut</name>
    <dbReference type="NCBI Taxonomy" id="22666"/>
    <lineage>
        <taxon>Eukaryota</taxon>
        <taxon>Viridiplantae</taxon>
        <taxon>Streptophyta</taxon>
        <taxon>Embryophyta</taxon>
        <taxon>Tracheophyta</taxon>
        <taxon>Spermatophyta</taxon>
        <taxon>Magnoliopsida</taxon>
        <taxon>eudicotyledons</taxon>
        <taxon>Gunneridae</taxon>
        <taxon>Pentapetalae</taxon>
        <taxon>rosids</taxon>
        <taxon>malvids</taxon>
        <taxon>Myrtales</taxon>
        <taxon>Lythraceae</taxon>
        <taxon>Trapa</taxon>
    </lineage>
</organism>
<sequence length="83" mass="9044">MGKGTRWPTRSSCICYMVGSGRMGRGSHHLGFDDTKNIAWVLQLTLLDGAEMKITAWKDPIFPNKCNKEVTSSSKVGSVLAIG</sequence>
<evidence type="ECO:0000313" key="1">
    <source>
        <dbReference type="EMBL" id="KAK4795231.1"/>
    </source>
</evidence>
<accession>A0AAN7MFF0</accession>
<keyword evidence="2" id="KW-1185">Reference proteome</keyword>